<accession>A0A4U8UX46</accession>
<dbReference type="AlphaFoldDB" id="A0A4U8UX46"/>
<reference evidence="2 3" key="1">
    <citation type="journal article" date="2015" name="Genome Biol.">
        <title>Comparative genomics of Steinernema reveals deeply conserved gene regulatory networks.</title>
        <authorList>
            <person name="Dillman A.R."/>
            <person name="Macchietto M."/>
            <person name="Porter C.F."/>
            <person name="Rogers A."/>
            <person name="Williams B."/>
            <person name="Antoshechkin I."/>
            <person name="Lee M.M."/>
            <person name="Goodwin Z."/>
            <person name="Lu X."/>
            <person name="Lewis E.E."/>
            <person name="Goodrich-Blair H."/>
            <person name="Stock S.P."/>
            <person name="Adams B.J."/>
            <person name="Sternberg P.W."/>
            <person name="Mortazavi A."/>
        </authorList>
    </citation>
    <scope>NUCLEOTIDE SEQUENCE [LARGE SCALE GENOMIC DNA]</scope>
    <source>
        <strain evidence="2 3">ALL</strain>
    </source>
</reference>
<gene>
    <name evidence="2" type="ORF">L596_004520</name>
</gene>
<protein>
    <submittedName>
        <fullName evidence="2">Uncharacterized protein</fullName>
    </submittedName>
</protein>
<dbReference type="Proteomes" id="UP000298663">
    <property type="component" value="Unassembled WGS sequence"/>
</dbReference>
<feature type="compositionally biased region" description="Basic residues" evidence="1">
    <location>
        <begin position="25"/>
        <end position="35"/>
    </location>
</feature>
<name>A0A4U8UX46_STECR</name>
<dbReference type="EMBL" id="AZBU02000001">
    <property type="protein sequence ID" value="TMS37624.1"/>
    <property type="molecule type" value="Genomic_DNA"/>
</dbReference>
<evidence type="ECO:0000313" key="2">
    <source>
        <dbReference type="EMBL" id="TMS37624.1"/>
    </source>
</evidence>
<feature type="region of interest" description="Disordered" evidence="1">
    <location>
        <begin position="24"/>
        <end position="86"/>
    </location>
</feature>
<sequence>MCDEMMERCAAHLSSITLALDNNKKIRRRQNSSHRRITDGRGREETGRRSAGEMPTAVFMGNMARDHSKDIRSRTPERLAPRRHDQSLEPYLTLAVRTRRRLMNVKARSEYKPIKEKTNWEISLRESTFAQRSRSLILTIALI</sequence>
<proteinExistence type="predicted"/>
<organism evidence="2 3">
    <name type="scientific">Steinernema carpocapsae</name>
    <name type="common">Entomopathogenic nematode</name>
    <dbReference type="NCBI Taxonomy" id="34508"/>
    <lineage>
        <taxon>Eukaryota</taxon>
        <taxon>Metazoa</taxon>
        <taxon>Ecdysozoa</taxon>
        <taxon>Nematoda</taxon>
        <taxon>Chromadorea</taxon>
        <taxon>Rhabditida</taxon>
        <taxon>Tylenchina</taxon>
        <taxon>Panagrolaimomorpha</taxon>
        <taxon>Strongyloidoidea</taxon>
        <taxon>Steinernematidae</taxon>
        <taxon>Steinernema</taxon>
    </lineage>
</organism>
<evidence type="ECO:0000313" key="3">
    <source>
        <dbReference type="Proteomes" id="UP000298663"/>
    </source>
</evidence>
<feature type="compositionally biased region" description="Basic and acidic residues" evidence="1">
    <location>
        <begin position="64"/>
        <end position="86"/>
    </location>
</feature>
<feature type="compositionally biased region" description="Basic and acidic residues" evidence="1">
    <location>
        <begin position="36"/>
        <end position="51"/>
    </location>
</feature>
<evidence type="ECO:0000256" key="1">
    <source>
        <dbReference type="SAM" id="MobiDB-lite"/>
    </source>
</evidence>
<reference evidence="2 3" key="2">
    <citation type="journal article" date="2019" name="G3 (Bethesda)">
        <title>Hybrid Assembly of the Genome of the Entomopathogenic Nematode Steinernema carpocapsae Identifies the X-Chromosome.</title>
        <authorList>
            <person name="Serra L."/>
            <person name="Macchietto M."/>
            <person name="Macias-Munoz A."/>
            <person name="McGill C.J."/>
            <person name="Rodriguez I.M."/>
            <person name="Rodriguez B."/>
            <person name="Murad R."/>
            <person name="Mortazavi A."/>
        </authorList>
    </citation>
    <scope>NUCLEOTIDE SEQUENCE [LARGE SCALE GENOMIC DNA]</scope>
    <source>
        <strain evidence="2 3">ALL</strain>
    </source>
</reference>
<comment type="caution">
    <text evidence="2">The sequence shown here is derived from an EMBL/GenBank/DDBJ whole genome shotgun (WGS) entry which is preliminary data.</text>
</comment>
<keyword evidence="3" id="KW-1185">Reference proteome</keyword>